<dbReference type="PROSITE" id="PS50197">
    <property type="entry name" value="BEACH"/>
    <property type="match status" value="1"/>
</dbReference>
<reference evidence="3" key="1">
    <citation type="submission" date="2016-10" db="EMBL/GenBank/DDBJ databases">
        <authorList>
            <person name="Benchimol M."/>
            <person name="Almeida L.G."/>
            <person name="Vasconcelos A.T."/>
            <person name="Perreira-Neves A."/>
            <person name="Rosa I.A."/>
            <person name="Tasca T."/>
            <person name="Bogo M.R."/>
            <person name="de Souza W."/>
        </authorList>
    </citation>
    <scope>NUCLEOTIDE SEQUENCE [LARGE SCALE GENOMIC DNA]</scope>
    <source>
        <strain evidence="3">K</strain>
    </source>
</reference>
<dbReference type="EMBL" id="MLAK01001047">
    <property type="protein sequence ID" value="OHS98601.1"/>
    <property type="molecule type" value="Genomic_DNA"/>
</dbReference>
<sequence length="2316" mass="269548">MLKWIDIFTSELPHPEEIQLLHSVFGNILNELPVRSFTTESIYTLNEEDETDQKKFLETLFELDKPIDPIFWDFALKILEHETELSGAPKVWKFIYPYLMRFFVHYNYQFNARANNFFNNPNQSDALFIHAHFLIPLIFLFSQADLNDIILCLSDFFKHIRKLLFTTDKYLSNNILKQLADEIFASCHALLTPVEIINNRYSLPIELIFEYFNSHCSIFGTDDLSPLELQFLIQALALVPRIDIDFFHYDPETFVEPLICGAAHVLSMLHTVKIPKTMNDAVFNLGISILSTYTHLCKIGIGHIFNQTQHTLGYDISYFILWCFDCYQLNKLSFHSNYHDMHAYLIPSELTSCMKIPVLPDYTFIDTPTFSNPVKTVSQLNEETSSIHEFKFLTDFKIPDCIISNHQIYKLIGTILNLLQSLSEPEINYLKKFVSISLEILNDLFKYTINNNSDLNYDLIDHNLALSYLFFLICIFNQCKADRICAVFVEIPDGFSSLVQPIIFSPLIHKWNTKEEPIEEQNVKQNEEINENEIRILNKTEKDLKTEENEKNEYFEFIFQIRKLLIYFLSSCFRVSSMKNPKHDFDKERVTFQILSTLYARFIDSSPQIFDEIIPLILDFIHVNVDFFIQTANHTGIFEMLMKHMFDNQILHICLKDNHDYDKYLPKIEKSRFLLFRIFDDFLQSEGGKIFFFGNQQFVHFLVHFLFEAPVSYFAADLLKRCVMLNADSINANSNINQFKIIFRNISELIKSAIGNAGDIRWIKLMLVIMETMKDAFAINRNTIFSYLKSQQVLLLLSRLPLAVVRANPSHFVIYNNDEITDEDIIISETDTPYMKIIEYVFDIFIILSRENTTFAESLASSSDSYYENITQALKMIKFGASLVDRLLTLVFENSISISNLPTIAQIRNYHALPFLFNSTTHLPYHSKLIQFIALVCNDSVSNKLRVFQAHLPDIIIDYLQIFPTQMETNLFINDSIAESLHLFSIVSQYVFSVPTLFRCIQAMRLKDGMRVWWTGQLLSLFSTYIENSAKSSPCAFFYLDGRHTGFFLPEIPSSLLYKGWSFMCRFELDSFGTNIGKTNASPALLYLKFANGDSFSISFEKSKLKLSFVSASNSSKSWTEIIEKLDILSNTWYDLIFSSDFTLYVSCNYNSVNINNANHKNGNNYYLHGRVFTISLKHKFDLKQGIVTSAIGNVPPRAASEAPLVANISAFYFFTGTISNDTASLLLSLPLSFVFGFSPSELKLDPRLPAPLFNDDFDSRLFLGINARMTDGSTCFNIAKRSDIQSITFRGVAFPFSTSFVDITNYSGGVKLFLPLFDQVSLKMFMNEERKDNSSFLIQLISMIQSFFQRSKSLEADFVRSDGFKAIAHSLMKIHPQFFTRTVLCSLFSMCTILQAEFRSIMIDDIWLNFNIWKQLSEDIQIYLYTTIFTDLKKSYNFREHVVIGELCAVIAEQPVEALRKPLWELLKSMAEISFSNYEQDTLFSFLFLKNNVPFQLEALQTFYDLCKSNINDCCSVFRRHNMFTPFLQLLHEPIEKVRILSLRIIFLVFHSVNLLPDHFDAIILKVVHQISHEGVTDDTWRTIQSLAFHDELTASKDLRFVIPIACSCSHYFEADKLQLFQISLKSCVVSSQAAAKSVTDCSVWYFWLLYFTMQSAKNKYNFSKRKYDAKTFGPLIEYMAQNDKIDEPIFFFEWLCYSKRWNTMPFINIIMRECISSIKTCSVAAFNNIVFEVFRFVYYIHSKESFSSNVQLYSEHNQKIHDDLLSEIDSCISLDEYMKINSNFIQQHFVFSMRITEDGKWLDKKLAMSIISFMARYTDRSMATAPFSKIQKTKLSEIFSFFVSTVVQIDPSSIREMLGHIKQYFNQKIIDSVSLKILTTAFVNISLRASNKDNLSENEPVSEKSTVDSIDQDNNIKSAKKLDKSEITTILNRFYKSNSSMVNGLSVDFDDFNFCRNILQEYGPDIALWLENIQSFSQSVTDLYKTRYSNYFSQFQETVNKYNQPYINNSYTSEMDDNISSLKRKQRRNKSLAAKVFRRITRELTVNGGPWCDNEIHSHWKLSPRTDAHFRHLFVRPNWHFDVHRGASLRRDQAKNEQAKLEYQRWIEMQMDDQVSTDFSLEDVEDQLSQSRLQYQFSATMITIAAVYDGSFSLNKNEICFDGVQVKDEYLFSIEGNSSKTVEFKLNELVWVLHRSYLHIDRGLEFFCKDGRSYFFYFSLSDRNQIIKILSDFRLPNLITLQKTSSNRCFAEQHFTEKWLNKEMSTYDYLMTVNLFAGRSFHDLSQYPVFPWILADYESEKLDLNKPETFRDLS</sequence>
<dbReference type="InterPro" id="IPR011993">
    <property type="entry name" value="PH-like_dom_sf"/>
</dbReference>
<dbReference type="InterPro" id="IPR036372">
    <property type="entry name" value="BEACH_dom_sf"/>
</dbReference>
<dbReference type="Proteomes" id="UP000179807">
    <property type="component" value="Unassembled WGS sequence"/>
</dbReference>
<accession>A0A1J4JJ33</accession>
<dbReference type="VEuPathDB" id="TrichDB:TRFO_35002"/>
<keyword evidence="4" id="KW-1185">Reference proteome</keyword>
<dbReference type="Pfam" id="PF02138">
    <property type="entry name" value="Beach"/>
    <property type="match status" value="1"/>
</dbReference>
<dbReference type="InterPro" id="IPR050865">
    <property type="entry name" value="BEACH_Domain"/>
</dbReference>
<dbReference type="InterPro" id="IPR023362">
    <property type="entry name" value="PH-BEACH_dom"/>
</dbReference>
<evidence type="ECO:0000313" key="3">
    <source>
        <dbReference type="EMBL" id="OHS98601.1"/>
    </source>
</evidence>
<proteinExistence type="predicted"/>
<dbReference type="RefSeq" id="XP_068351738.1">
    <property type="nucleotide sequence ID" value="XM_068509995.1"/>
</dbReference>
<dbReference type="InterPro" id="IPR031570">
    <property type="entry name" value="NBEA/BDCP_DUF4704"/>
</dbReference>
<evidence type="ECO:0000259" key="2">
    <source>
        <dbReference type="PROSITE" id="PS51783"/>
    </source>
</evidence>
<feature type="domain" description="BEACH" evidence="1">
    <location>
        <begin position="2246"/>
        <end position="2316"/>
    </location>
</feature>
<dbReference type="Gene3D" id="1.10.1540.10">
    <property type="entry name" value="BEACH domain"/>
    <property type="match status" value="1"/>
</dbReference>
<feature type="domain" description="BEACH-type PH" evidence="2">
    <location>
        <begin position="2130"/>
        <end position="2233"/>
    </location>
</feature>
<dbReference type="InterPro" id="IPR000409">
    <property type="entry name" value="BEACH_dom"/>
</dbReference>
<dbReference type="GeneID" id="94844699"/>
<dbReference type="Gene3D" id="2.30.29.30">
    <property type="entry name" value="Pleckstrin-homology domain (PH domain)/Phosphotyrosine-binding domain (PTB)"/>
    <property type="match status" value="1"/>
</dbReference>
<dbReference type="PANTHER" id="PTHR13743:SF112">
    <property type="entry name" value="BEACH DOMAIN-CONTAINING PROTEIN"/>
    <property type="match status" value="1"/>
</dbReference>
<evidence type="ECO:0000259" key="1">
    <source>
        <dbReference type="PROSITE" id="PS50197"/>
    </source>
</evidence>
<dbReference type="Pfam" id="PF14844">
    <property type="entry name" value="PH_BEACH"/>
    <property type="match status" value="1"/>
</dbReference>
<dbReference type="SUPFAM" id="SSF81837">
    <property type="entry name" value="BEACH domain"/>
    <property type="match status" value="1"/>
</dbReference>
<protein>
    <recommendedName>
        <fullName evidence="5">Beige/BEACH domain containing protein</fullName>
    </recommendedName>
</protein>
<organism evidence="3 4">
    <name type="scientific">Tritrichomonas foetus</name>
    <dbReference type="NCBI Taxonomy" id="1144522"/>
    <lineage>
        <taxon>Eukaryota</taxon>
        <taxon>Metamonada</taxon>
        <taxon>Parabasalia</taxon>
        <taxon>Tritrichomonadida</taxon>
        <taxon>Tritrichomonadidae</taxon>
        <taxon>Tritrichomonas</taxon>
    </lineage>
</organism>
<dbReference type="SUPFAM" id="SSF50729">
    <property type="entry name" value="PH domain-like"/>
    <property type="match status" value="1"/>
</dbReference>
<evidence type="ECO:0008006" key="5">
    <source>
        <dbReference type="Google" id="ProtNLM"/>
    </source>
</evidence>
<comment type="caution">
    <text evidence="3">The sequence shown here is derived from an EMBL/GenBank/DDBJ whole genome shotgun (WGS) entry which is preliminary data.</text>
</comment>
<evidence type="ECO:0000313" key="4">
    <source>
        <dbReference type="Proteomes" id="UP000179807"/>
    </source>
</evidence>
<dbReference type="PANTHER" id="PTHR13743">
    <property type="entry name" value="BEIGE/BEACH-RELATED"/>
    <property type="match status" value="1"/>
</dbReference>
<dbReference type="Pfam" id="PF15787">
    <property type="entry name" value="DUF4704"/>
    <property type="match status" value="1"/>
</dbReference>
<dbReference type="PROSITE" id="PS51783">
    <property type="entry name" value="PH_BEACH"/>
    <property type="match status" value="1"/>
</dbReference>
<gene>
    <name evidence="3" type="ORF">TRFO_35002</name>
</gene>
<name>A0A1J4JJ33_9EUKA</name>